<keyword evidence="2" id="KW-1185">Reference proteome</keyword>
<proteinExistence type="predicted"/>
<dbReference type="OrthoDB" id="6148636at2759"/>
<evidence type="ECO:0000313" key="1">
    <source>
        <dbReference type="EMBL" id="RUS85974.1"/>
    </source>
</evidence>
<accession>A0A3S1BDQ4</accession>
<dbReference type="Proteomes" id="UP000271974">
    <property type="component" value="Unassembled WGS sequence"/>
</dbReference>
<reference evidence="1 2" key="1">
    <citation type="submission" date="2019-01" db="EMBL/GenBank/DDBJ databases">
        <title>A draft genome assembly of the solar-powered sea slug Elysia chlorotica.</title>
        <authorList>
            <person name="Cai H."/>
            <person name="Li Q."/>
            <person name="Fang X."/>
            <person name="Li J."/>
            <person name="Curtis N.E."/>
            <person name="Altenburger A."/>
            <person name="Shibata T."/>
            <person name="Feng M."/>
            <person name="Maeda T."/>
            <person name="Schwartz J.A."/>
            <person name="Shigenobu S."/>
            <person name="Lundholm N."/>
            <person name="Nishiyama T."/>
            <person name="Yang H."/>
            <person name="Hasebe M."/>
            <person name="Li S."/>
            <person name="Pierce S.K."/>
            <person name="Wang J."/>
        </authorList>
    </citation>
    <scope>NUCLEOTIDE SEQUENCE [LARGE SCALE GENOMIC DNA]</scope>
    <source>
        <strain evidence="1">EC2010</strain>
        <tissue evidence="1">Whole organism of an adult</tissue>
    </source>
</reference>
<organism evidence="1 2">
    <name type="scientific">Elysia chlorotica</name>
    <name type="common">Eastern emerald elysia</name>
    <name type="synonym">Sea slug</name>
    <dbReference type="NCBI Taxonomy" id="188477"/>
    <lineage>
        <taxon>Eukaryota</taxon>
        <taxon>Metazoa</taxon>
        <taxon>Spiralia</taxon>
        <taxon>Lophotrochozoa</taxon>
        <taxon>Mollusca</taxon>
        <taxon>Gastropoda</taxon>
        <taxon>Heterobranchia</taxon>
        <taxon>Euthyneura</taxon>
        <taxon>Panpulmonata</taxon>
        <taxon>Sacoglossa</taxon>
        <taxon>Placobranchoidea</taxon>
        <taxon>Plakobranchidae</taxon>
        <taxon>Elysia</taxon>
    </lineage>
</organism>
<evidence type="ECO:0000313" key="2">
    <source>
        <dbReference type="Proteomes" id="UP000271974"/>
    </source>
</evidence>
<comment type="caution">
    <text evidence="1">The sequence shown here is derived from an EMBL/GenBank/DDBJ whole genome shotgun (WGS) entry which is preliminary data.</text>
</comment>
<sequence length="253" mass="28488">MLQQRLKAKKLFSATLPHTWPKPVFPFKGSPGYLPVEAQPYVFISRRTKNGKRGRAKVVPQMLFPIQANRQPVPKHEVLEDDYRAFHTVVVNQLALARFATKQDGPINLMDFQSCVPLNSAIRLGRIGEVKDQLPQQIAYNPGCHPPPGYMYQRYKDSRTAANQRRPVGHAKLSCPPVVIIKDPFQNMVRLCTPHYCNNIKHYDSAVIGRAQTTEIRIYNETDAVSSLAVDANFELPLSKRARPGGPKVKPAP</sequence>
<protein>
    <submittedName>
        <fullName evidence="1">Uncharacterized protein</fullName>
    </submittedName>
</protein>
<name>A0A3S1BDQ4_ELYCH</name>
<dbReference type="EMBL" id="RQTK01000154">
    <property type="protein sequence ID" value="RUS85974.1"/>
    <property type="molecule type" value="Genomic_DNA"/>
</dbReference>
<dbReference type="AlphaFoldDB" id="A0A3S1BDQ4"/>
<gene>
    <name evidence="1" type="ORF">EGW08_006244</name>
</gene>